<dbReference type="InterPro" id="IPR028082">
    <property type="entry name" value="Peripla_BP_I"/>
</dbReference>
<evidence type="ECO:0000256" key="1">
    <source>
        <dbReference type="ARBA" id="ARBA00023015"/>
    </source>
</evidence>
<gene>
    <name evidence="5" type="ORF">BSR29_00975</name>
</gene>
<feature type="domain" description="HTH lacI-type" evidence="4">
    <location>
        <begin position="6"/>
        <end position="63"/>
    </location>
</feature>
<dbReference type="SUPFAM" id="SSF53822">
    <property type="entry name" value="Periplasmic binding protein-like I"/>
    <property type="match status" value="1"/>
</dbReference>
<dbReference type="CDD" id="cd01392">
    <property type="entry name" value="HTH_LacI"/>
    <property type="match status" value="1"/>
</dbReference>
<dbReference type="Gene3D" id="1.10.260.40">
    <property type="entry name" value="lambda repressor-like DNA-binding domains"/>
    <property type="match status" value="1"/>
</dbReference>
<evidence type="ECO:0000256" key="3">
    <source>
        <dbReference type="ARBA" id="ARBA00023163"/>
    </source>
</evidence>
<dbReference type="Proteomes" id="UP000186785">
    <property type="component" value="Unassembled WGS sequence"/>
</dbReference>
<proteinExistence type="predicted"/>
<protein>
    <recommendedName>
        <fullName evidence="4">HTH lacI-type domain-containing protein</fullName>
    </recommendedName>
</protein>
<organism evidence="5 6">
    <name type="scientific">Boudabousia liubingyangii</name>
    <dbReference type="NCBI Taxonomy" id="1921764"/>
    <lineage>
        <taxon>Bacteria</taxon>
        <taxon>Bacillati</taxon>
        <taxon>Actinomycetota</taxon>
        <taxon>Actinomycetes</taxon>
        <taxon>Actinomycetales</taxon>
        <taxon>Actinomycetaceae</taxon>
        <taxon>Boudabousia</taxon>
    </lineage>
</organism>
<dbReference type="SMART" id="SM00354">
    <property type="entry name" value="HTH_LACI"/>
    <property type="match status" value="1"/>
</dbReference>
<dbReference type="Pfam" id="PF13377">
    <property type="entry name" value="Peripla_BP_3"/>
    <property type="match status" value="1"/>
</dbReference>
<dbReference type="EMBL" id="MQSV01000001">
    <property type="protein sequence ID" value="OKL49561.1"/>
    <property type="molecule type" value="Genomic_DNA"/>
</dbReference>
<dbReference type="InterPro" id="IPR046335">
    <property type="entry name" value="LacI/GalR-like_sensor"/>
</dbReference>
<dbReference type="GO" id="GO:0000976">
    <property type="term" value="F:transcription cis-regulatory region binding"/>
    <property type="evidence" value="ECO:0007669"/>
    <property type="project" value="TreeGrafter"/>
</dbReference>
<dbReference type="OrthoDB" id="1639518at2"/>
<evidence type="ECO:0000313" key="6">
    <source>
        <dbReference type="Proteomes" id="UP000186785"/>
    </source>
</evidence>
<keyword evidence="3" id="KW-0804">Transcription</keyword>
<dbReference type="PROSITE" id="PS50932">
    <property type="entry name" value="HTH_LACI_2"/>
    <property type="match status" value="1"/>
</dbReference>
<dbReference type="GO" id="GO:0003700">
    <property type="term" value="F:DNA-binding transcription factor activity"/>
    <property type="evidence" value="ECO:0007669"/>
    <property type="project" value="TreeGrafter"/>
</dbReference>
<dbReference type="InterPro" id="IPR010982">
    <property type="entry name" value="Lambda_DNA-bd_dom_sf"/>
</dbReference>
<evidence type="ECO:0000259" key="4">
    <source>
        <dbReference type="PROSITE" id="PS50932"/>
    </source>
</evidence>
<dbReference type="PANTHER" id="PTHR30146:SF153">
    <property type="entry name" value="LACTOSE OPERON REPRESSOR"/>
    <property type="match status" value="1"/>
</dbReference>
<reference evidence="5 6" key="1">
    <citation type="submission" date="2016-11" db="EMBL/GenBank/DDBJ databases">
        <title>Actinomyces gypaetusis sp. nov. isolated from the vulture Gypaetus barbatus in Qinghai Tibet Plateau China.</title>
        <authorList>
            <person name="Meng X."/>
        </authorList>
    </citation>
    <scope>NUCLEOTIDE SEQUENCE [LARGE SCALE GENOMIC DNA]</scope>
    <source>
        <strain evidence="5 6">VUL4_2</strain>
    </source>
</reference>
<dbReference type="STRING" id="1921764.BSR28_01545"/>
<keyword evidence="1" id="KW-0805">Transcription regulation</keyword>
<accession>A0A1Q5PPP7</accession>
<evidence type="ECO:0000313" key="5">
    <source>
        <dbReference type="EMBL" id="OKL49561.1"/>
    </source>
</evidence>
<dbReference type="InterPro" id="IPR000843">
    <property type="entry name" value="HTH_LacI"/>
</dbReference>
<sequence length="336" mass="36472">MLMARATRADVAKLAGVSLATVSHVMNGRAEELGFNPQTAKRVEEAAAQLGYIPKAAARAFRYQRTKVIAFFMGEVPESLHLPVFNELLLGAVEAATKADYFVLPVVLPPEQSDLIPQIIRRTLQEVELAGALCEVGDHPFEAFDLLKKSQLPVAWIFPHSLAPQVPECATFGIDEAAGVRELLGQINTSVVKNPVYLRGPGPLTARREPFFELFPHARTVEAESWLSGAGYRALGSCVANDSHPDLVFAANDPLGLGALNAVRDLEIVFPHDIQLFSYGNFDQVQSPLVQLSAIHWPLTELSTLAVESLVDPAGLTPGVRNLPSTARVRSTTLRP</sequence>
<dbReference type="Gene3D" id="3.40.50.2300">
    <property type="match status" value="3"/>
</dbReference>
<dbReference type="Pfam" id="PF00356">
    <property type="entry name" value="LacI"/>
    <property type="match status" value="1"/>
</dbReference>
<name>A0A1Q5PPP7_9ACTO</name>
<keyword evidence="6" id="KW-1185">Reference proteome</keyword>
<evidence type="ECO:0000256" key="2">
    <source>
        <dbReference type="ARBA" id="ARBA00023125"/>
    </source>
</evidence>
<dbReference type="AlphaFoldDB" id="A0A1Q5PPP7"/>
<dbReference type="PANTHER" id="PTHR30146">
    <property type="entry name" value="LACI-RELATED TRANSCRIPTIONAL REPRESSOR"/>
    <property type="match status" value="1"/>
</dbReference>
<dbReference type="SUPFAM" id="SSF47413">
    <property type="entry name" value="lambda repressor-like DNA-binding domains"/>
    <property type="match status" value="1"/>
</dbReference>
<comment type="caution">
    <text evidence="5">The sequence shown here is derived from an EMBL/GenBank/DDBJ whole genome shotgun (WGS) entry which is preliminary data.</text>
</comment>
<keyword evidence="2" id="KW-0238">DNA-binding</keyword>